<evidence type="ECO:0000313" key="3">
    <source>
        <dbReference type="EnsemblMetazoa" id="ISCW008754-PA"/>
    </source>
</evidence>
<name>B7Q279_IXOSC</name>
<keyword evidence="4" id="KW-1185">Reference proteome</keyword>
<dbReference type="EnsemblMetazoa" id="ISCW008754-RA">
    <property type="protein sequence ID" value="ISCW008754-PA"/>
    <property type="gene ID" value="ISCW008754"/>
</dbReference>
<dbReference type="AlphaFoldDB" id="B7Q279"/>
<dbReference type="Proteomes" id="UP000001555">
    <property type="component" value="Unassembled WGS sequence"/>
</dbReference>
<accession>B7Q279</accession>
<dbReference type="VEuPathDB" id="VectorBase:ISCW008754"/>
<evidence type="ECO:0000256" key="1">
    <source>
        <dbReference type="SAM" id="MobiDB-lite"/>
    </source>
</evidence>
<dbReference type="HOGENOM" id="CLU_2239526_0_0_1"/>
<dbReference type="InParanoid" id="B7Q279"/>
<evidence type="ECO:0000313" key="4">
    <source>
        <dbReference type="Proteomes" id="UP000001555"/>
    </source>
</evidence>
<gene>
    <name evidence="2" type="ORF">IscW_ISCW008754</name>
</gene>
<reference evidence="3" key="2">
    <citation type="submission" date="2020-05" db="UniProtKB">
        <authorList>
            <consortium name="EnsemblMetazoa"/>
        </authorList>
    </citation>
    <scope>IDENTIFICATION</scope>
    <source>
        <strain evidence="3">wikel</strain>
    </source>
</reference>
<reference evidence="2 4" key="1">
    <citation type="submission" date="2008-03" db="EMBL/GenBank/DDBJ databases">
        <title>Annotation of Ixodes scapularis.</title>
        <authorList>
            <consortium name="Ixodes scapularis Genome Project Consortium"/>
            <person name="Caler E."/>
            <person name="Hannick L.I."/>
            <person name="Bidwell S."/>
            <person name="Joardar V."/>
            <person name="Thiagarajan M."/>
            <person name="Amedeo P."/>
            <person name="Galinsky K.J."/>
            <person name="Schobel S."/>
            <person name="Inman J."/>
            <person name="Hostetler J."/>
            <person name="Miller J."/>
            <person name="Hammond M."/>
            <person name="Megy K."/>
            <person name="Lawson D."/>
            <person name="Kodira C."/>
            <person name="Sutton G."/>
            <person name="Meyer J."/>
            <person name="Hill C.A."/>
            <person name="Birren B."/>
            <person name="Nene V."/>
            <person name="Collins F."/>
            <person name="Alarcon-Chaidez F."/>
            <person name="Wikel S."/>
            <person name="Strausberg R."/>
        </authorList>
    </citation>
    <scope>NUCLEOTIDE SEQUENCE [LARGE SCALE GENOMIC DNA]</scope>
    <source>
        <strain evidence="4">Wikel</strain>
        <strain evidence="2">Wikel colony</strain>
    </source>
</reference>
<dbReference type="VEuPathDB" id="VectorBase:ISCI008754"/>
<organism>
    <name type="scientific">Ixodes scapularis</name>
    <name type="common">Black-legged tick</name>
    <name type="synonym">Deer tick</name>
    <dbReference type="NCBI Taxonomy" id="6945"/>
    <lineage>
        <taxon>Eukaryota</taxon>
        <taxon>Metazoa</taxon>
        <taxon>Ecdysozoa</taxon>
        <taxon>Arthropoda</taxon>
        <taxon>Chelicerata</taxon>
        <taxon>Arachnida</taxon>
        <taxon>Acari</taxon>
        <taxon>Parasitiformes</taxon>
        <taxon>Ixodida</taxon>
        <taxon>Ixodoidea</taxon>
        <taxon>Ixodidae</taxon>
        <taxon>Ixodinae</taxon>
        <taxon>Ixodes</taxon>
    </lineage>
</organism>
<sequence length="105" mass="11783">MPPKIRAQAAEDGPTKGRDEEYEVAHCRRIVLTLMDRMAAIINLVMELQTGGQPEPEVHPWPTVPMYMGFHDRKSVADFLDELDMYARAPAPWSATYLTGSSPLP</sequence>
<feature type="region of interest" description="Disordered" evidence="1">
    <location>
        <begin position="1"/>
        <end position="20"/>
    </location>
</feature>
<dbReference type="PaxDb" id="6945-B7Q279"/>
<proteinExistence type="predicted"/>
<evidence type="ECO:0000313" key="2">
    <source>
        <dbReference type="EMBL" id="EEC12951.1"/>
    </source>
</evidence>
<dbReference type="EMBL" id="DS842093">
    <property type="protein sequence ID" value="EEC12951.1"/>
    <property type="molecule type" value="Genomic_DNA"/>
</dbReference>
<protein>
    <submittedName>
        <fullName evidence="2 3">Uncharacterized protein</fullName>
    </submittedName>
</protein>
<dbReference type="EMBL" id="ABJB010406747">
    <property type="status" value="NOT_ANNOTATED_CDS"/>
    <property type="molecule type" value="Genomic_DNA"/>
</dbReference>